<sequence length="202" mass="22508">VNSAEDSAKLEYITNTFVIIQNDITRVAYNQAPFQNSGLKLGGGSFALGTNSNITNISVQVNNTNFSFSCSDYIEYTYKDSRIAYINGGVYHRYPSGSASMISAPRIYVLQNMTYISLYYLSGNISMSGMGYVGLSINYNSTQVNPFYPAAGQNLTIVLDGEYTDVQGRYLEDQGFVRTIDNKYSIYTDHVIVSQYFVTIED</sequence>
<feature type="non-terminal residue" evidence="1">
    <location>
        <position position="1"/>
    </location>
</feature>
<name>A0AC61SAR9_9EURY</name>
<organism evidence="1 2">
    <name type="scientific">Candidatus Methanomarinus sp</name>
    <dbReference type="NCBI Taxonomy" id="3386244"/>
    <lineage>
        <taxon>Archaea</taxon>
        <taxon>Methanobacteriati</taxon>
        <taxon>Methanobacteriota</taxon>
        <taxon>Stenosarchaea group</taxon>
        <taxon>Methanomicrobia</taxon>
        <taxon>Methanosarcinales</taxon>
        <taxon>ANME-2 cluster</taxon>
        <taxon>Candidatus Methanocomedenaceae</taxon>
        <taxon>Candidatus Methanomarinus</taxon>
    </lineage>
</organism>
<dbReference type="EMBL" id="QYBA01000141">
    <property type="protein sequence ID" value="TKY91720.1"/>
    <property type="molecule type" value="Genomic_DNA"/>
</dbReference>
<proteinExistence type="predicted"/>
<evidence type="ECO:0000313" key="1">
    <source>
        <dbReference type="EMBL" id="TKY91720.1"/>
    </source>
</evidence>
<evidence type="ECO:0000313" key="2">
    <source>
        <dbReference type="Proteomes" id="UP000315423"/>
    </source>
</evidence>
<accession>A0AC61SAR9</accession>
<protein>
    <submittedName>
        <fullName evidence="1">Uncharacterized protein</fullName>
    </submittedName>
</protein>
<dbReference type="Proteomes" id="UP000315423">
    <property type="component" value="Unassembled WGS sequence"/>
</dbReference>
<reference evidence="1" key="1">
    <citation type="submission" date="2018-09" db="EMBL/GenBank/DDBJ databases">
        <title>A genomic encyclopedia of anaerobic methanotrophic archaea.</title>
        <authorList>
            <person name="Skennerton C.T."/>
            <person name="Chadwick G.L."/>
            <person name="Laso-Perez R."/>
            <person name="Leu A.O."/>
            <person name="Speth D.R."/>
            <person name="Yu H."/>
            <person name="Morgan-Lang C."/>
            <person name="Hatzenpichler R."/>
            <person name="Goudeau D."/>
            <person name="Malmstrom R."/>
            <person name="Woyke T."/>
            <person name="Hallam S."/>
            <person name="Tyson G.W."/>
            <person name="Wegener G."/>
            <person name="Boetius A."/>
            <person name="Orphan V.J."/>
        </authorList>
    </citation>
    <scope>NUCLEOTIDE SEQUENCE</scope>
    <source>
        <strain evidence="1">CONS3730D10UFb2</strain>
    </source>
</reference>
<comment type="caution">
    <text evidence="1">The sequence shown here is derived from an EMBL/GenBank/DDBJ whole genome shotgun (WGS) entry which is preliminary data.</text>
</comment>
<gene>
    <name evidence="1" type="ORF">C5S46_04365</name>
</gene>